<dbReference type="Proteomes" id="UP001332192">
    <property type="component" value="Chromosome"/>
</dbReference>
<feature type="chain" id="PRO_5047156692" evidence="1">
    <location>
        <begin position="23"/>
        <end position="393"/>
    </location>
</feature>
<evidence type="ECO:0000313" key="3">
    <source>
        <dbReference type="Proteomes" id="UP001332192"/>
    </source>
</evidence>
<dbReference type="EMBL" id="CP141615">
    <property type="protein sequence ID" value="WRP16996.1"/>
    <property type="molecule type" value="Genomic_DNA"/>
</dbReference>
<keyword evidence="3" id="KW-1185">Reference proteome</keyword>
<sequence length="393" mass="40144">MRRWTFGVVGAAVLAWSGVAQAAGGAVAPSPYLVLGSPVAANPAAFAWQALSLSAGPVSLESFSSAWTVGDVVRSATSGDPWKAIGELASRYPGEAEVLRTSGAARLRANVMAFEVGYGLMAQAGAHLPAGFLRLAADAARQALGGPYDLTGTRLVSAAWSDLSVRANTPVPVIPKALGLSSFSVGAGIHFLKGHGYYALNADGTFSPPAATGPALRAWRSRDGTGYAVDAGIVAGLRPSFSVEAAVVGYGQLQWTGVEELTELQADGTLVWKGAQDVTYVLPATALVAAHWRPLPAGLLELTGGYARVGINKPGEEAFNRLYAQADAGLGRFVRAGLGVVKDSVDPEARVYGSIGGGAGVVTASLQVVNLQELPKGADAKSLGLGLMVSGGF</sequence>
<proteinExistence type="predicted"/>
<dbReference type="RefSeq" id="WP_324716268.1">
    <property type="nucleotide sequence ID" value="NZ_CP141615.1"/>
</dbReference>
<keyword evidence="1" id="KW-0732">Signal</keyword>
<organism evidence="2 3">
    <name type="scientific">Carboxydichorda subterranea</name>
    <dbReference type="NCBI Taxonomy" id="3109565"/>
    <lineage>
        <taxon>Bacteria</taxon>
        <taxon>Bacillati</taxon>
        <taxon>Bacillota</taxon>
        <taxon>Limnochordia</taxon>
        <taxon>Limnochordales</taxon>
        <taxon>Geochordaceae</taxon>
        <taxon>Carboxydichorda</taxon>
    </lineage>
</organism>
<evidence type="ECO:0000313" key="2">
    <source>
        <dbReference type="EMBL" id="WRP16996.1"/>
    </source>
</evidence>
<gene>
    <name evidence="2" type="ORF">U7230_13025</name>
</gene>
<protein>
    <submittedName>
        <fullName evidence="2">Uncharacterized protein</fullName>
    </submittedName>
</protein>
<name>A0ABZ1BWX1_9FIRM</name>
<reference evidence="2 3" key="1">
    <citation type="journal article" date="2024" name="Front. Microbiol.">
        <title>Novel thermophilic genera Geochorda gen. nov. and Carboxydochorda gen. nov. from the deep terrestrial subsurface reveal the ecophysiological diversity in the class Limnochordia.</title>
        <authorList>
            <person name="Karnachuk O.V."/>
            <person name="Lukina A.P."/>
            <person name="Avakyan M.R."/>
            <person name="Kadnikov V.V."/>
            <person name="Begmatov S."/>
            <person name="Beletsky A.V."/>
            <person name="Vlasova K.G."/>
            <person name="Novikov A.A."/>
            <person name="Shcherbakova V.A."/>
            <person name="Mardanov A.V."/>
            <person name="Ravin N.V."/>
        </authorList>
    </citation>
    <scope>NUCLEOTIDE SEQUENCE [LARGE SCALE GENOMIC DNA]</scope>
    <source>
        <strain evidence="2 3">L945</strain>
    </source>
</reference>
<feature type="signal peptide" evidence="1">
    <location>
        <begin position="1"/>
        <end position="22"/>
    </location>
</feature>
<evidence type="ECO:0000256" key="1">
    <source>
        <dbReference type="SAM" id="SignalP"/>
    </source>
</evidence>
<accession>A0ABZ1BWX1</accession>